<accession>D2ZWY1</accession>
<protein>
    <submittedName>
        <fullName evidence="1">Uncharacterized protein</fullName>
    </submittedName>
</protein>
<comment type="caution">
    <text evidence="1">The sequence shown here is derived from an EMBL/GenBank/DDBJ whole genome shotgun (WGS) entry which is preliminary data.</text>
</comment>
<dbReference type="EMBL" id="ACDX02000008">
    <property type="protein sequence ID" value="EFC88457.1"/>
    <property type="molecule type" value="Genomic_DNA"/>
</dbReference>
<sequence length="74" mass="8391">MTNLPRRTVRNFRHNDNKKMSATCFLSRTCTVRTSAADGAFRRIVLYCLLYPYPSAHGRIVLGGVQPCGLQFKN</sequence>
<proteinExistence type="predicted"/>
<name>D2ZWY1_NEIM2</name>
<dbReference type="STRING" id="546266.NEIMUCOT_05129"/>
<dbReference type="AlphaFoldDB" id="D2ZWY1"/>
<evidence type="ECO:0000313" key="1">
    <source>
        <dbReference type="EMBL" id="EFC88457.1"/>
    </source>
</evidence>
<dbReference type="Proteomes" id="UP000003344">
    <property type="component" value="Unassembled WGS sequence"/>
</dbReference>
<organism evidence="1 2">
    <name type="scientific">Neisseria mucosa (strain ATCC 25996 / DSM 4631 / NCTC 10774 / M26)</name>
    <dbReference type="NCBI Taxonomy" id="546266"/>
    <lineage>
        <taxon>Bacteria</taxon>
        <taxon>Pseudomonadati</taxon>
        <taxon>Pseudomonadota</taxon>
        <taxon>Betaproteobacteria</taxon>
        <taxon>Neisseriales</taxon>
        <taxon>Neisseriaceae</taxon>
        <taxon>Neisseria</taxon>
    </lineage>
</organism>
<evidence type="ECO:0000313" key="2">
    <source>
        <dbReference type="Proteomes" id="UP000003344"/>
    </source>
</evidence>
<gene>
    <name evidence="1" type="ORF">NEIMUCOT_05129</name>
</gene>
<reference evidence="1 2" key="1">
    <citation type="submission" date="2009-10" db="EMBL/GenBank/DDBJ databases">
        <authorList>
            <person name="Weinstock G."/>
            <person name="Sodergren E."/>
            <person name="Clifton S."/>
            <person name="Fulton L."/>
            <person name="Fulton B."/>
            <person name="Courtney L."/>
            <person name="Fronick C."/>
            <person name="Harrison M."/>
            <person name="Strong C."/>
            <person name="Farmer C."/>
            <person name="Delahaunty K."/>
            <person name="Markovic C."/>
            <person name="Hall O."/>
            <person name="Minx P."/>
            <person name="Tomlinson C."/>
            <person name="Mitreva M."/>
            <person name="Nelson J."/>
            <person name="Hou S."/>
            <person name="Wollam A."/>
            <person name="Pepin K.H."/>
            <person name="Johnson M."/>
            <person name="Bhonagiri V."/>
            <person name="Nash W.E."/>
            <person name="Warren W."/>
            <person name="Chinwalla A."/>
            <person name="Mardis E.R."/>
            <person name="Wilson R.K."/>
        </authorList>
    </citation>
    <scope>NUCLEOTIDE SEQUENCE [LARGE SCALE GENOMIC DNA]</scope>
    <source>
        <strain evidence="2">ATCC 25996 / DSM 4631 / NCTC 10774 / M26</strain>
    </source>
</reference>